<dbReference type="OMA" id="QRHYFYQ"/>
<dbReference type="OrthoDB" id="774308at2759"/>
<proteinExistence type="predicted"/>
<evidence type="ECO:0000256" key="1">
    <source>
        <dbReference type="SAM" id="MobiDB-lite"/>
    </source>
</evidence>
<protein>
    <recommendedName>
        <fullName evidence="2">PB1 domain-containing protein</fullName>
    </recommendedName>
</protein>
<evidence type="ECO:0000313" key="3">
    <source>
        <dbReference type="EMBL" id="KAF8407782.1"/>
    </source>
</evidence>
<keyword evidence="4" id="KW-1185">Reference proteome</keyword>
<dbReference type="InterPro" id="IPR000270">
    <property type="entry name" value="PB1_dom"/>
</dbReference>
<reference evidence="3 4" key="1">
    <citation type="submission" date="2020-04" db="EMBL/GenBank/DDBJ databases">
        <title>Plant Genome Project.</title>
        <authorList>
            <person name="Zhang R.-G."/>
        </authorList>
    </citation>
    <scope>NUCLEOTIDE SEQUENCE [LARGE SCALE GENOMIC DNA]</scope>
    <source>
        <strain evidence="3">YNK0</strain>
        <tissue evidence="3">Leaf</tissue>
    </source>
</reference>
<dbReference type="SMART" id="SM00666">
    <property type="entry name" value="PB1"/>
    <property type="match status" value="1"/>
</dbReference>
<dbReference type="InterPro" id="IPR053198">
    <property type="entry name" value="Gynoecium_Dev_Regulator"/>
</dbReference>
<evidence type="ECO:0000259" key="2">
    <source>
        <dbReference type="PROSITE" id="PS51745"/>
    </source>
</evidence>
<comment type="caution">
    <text evidence="3">The sequence shown here is derived from an EMBL/GenBank/DDBJ whole genome shotgun (WGS) entry which is preliminary data.</text>
</comment>
<sequence length="644" mass="69894">MEPPLSAAAAAAAAGTPTPLPSYPDSVDSSPRYRNADSWDEPLPPLAGAKLRLMCSYGGHIIPRPHDKSLCYLGGDTRIIVVDRHSSLADLSTRLSRSLLNGRPFTLKYQLPNEDLDSLISVTTDEDLENMVEEYDRTSISSLKPSRLRLFLFPSKPETAASIGSLLDDSKSESWFFDALNGSGMLPRGISDPSAVNCLLGLDDAVHVDPSADLEARPESGGNNKQIKHGQDVHSVHDSPMLETNSSFGSSTSSRSPSNLPPIRVYGEDGGVRIQDQKVGLNEHFSQMGLASAGAVQKQDEGFGAISSATMAVNSADVVSENPIRVFSDDERSEQGTLSGFGKPPQPPPPQLRQKPSGGIDLPSPDSVASDNSIAEAISRPKPVFYQDPVVQIPSRDNRISGNRVDPNPMSNISDPSSRIQLQQQVKDSAYVLPPQLDQIQQQNQQQFIHSGMHYMHHPATGPVPISSYYPMYPQQIQQQQNHQLDQQYQMYFMPVRQTQAYNSSVQSNMGDTTNPAMISPMYPTKTAPPPRPELGSSVYGAATAAAPPLVHVPSNQQQQQYVGYNQIHHPSQSVAGAKTGTANYAYEFADPARAQIYYTQPLAATLPPQYQTMTSSAAVGLSDASKQIPVDNTKQQIRPSQPL</sequence>
<gene>
    <name evidence="3" type="ORF">HHK36_006918</name>
</gene>
<evidence type="ECO:0000313" key="4">
    <source>
        <dbReference type="Proteomes" id="UP000655225"/>
    </source>
</evidence>
<feature type="compositionally biased region" description="Polar residues" evidence="1">
    <location>
        <begin position="631"/>
        <end position="644"/>
    </location>
</feature>
<feature type="region of interest" description="Disordered" evidence="1">
    <location>
        <begin position="625"/>
        <end position="644"/>
    </location>
</feature>
<feature type="region of interest" description="Disordered" evidence="1">
    <location>
        <begin position="396"/>
        <end position="416"/>
    </location>
</feature>
<dbReference type="PANTHER" id="PTHR31066">
    <property type="entry name" value="OS05G0427100 PROTEIN-RELATED"/>
    <property type="match status" value="1"/>
</dbReference>
<accession>A0A834ZSK9</accession>
<feature type="compositionally biased region" description="Low complexity" evidence="1">
    <location>
        <begin position="246"/>
        <end position="258"/>
    </location>
</feature>
<dbReference type="Gene3D" id="3.10.20.90">
    <property type="entry name" value="Phosphatidylinositol 3-kinase Catalytic Subunit, Chain A, domain 1"/>
    <property type="match status" value="1"/>
</dbReference>
<organism evidence="3 4">
    <name type="scientific">Tetracentron sinense</name>
    <name type="common">Spur-leaf</name>
    <dbReference type="NCBI Taxonomy" id="13715"/>
    <lineage>
        <taxon>Eukaryota</taxon>
        <taxon>Viridiplantae</taxon>
        <taxon>Streptophyta</taxon>
        <taxon>Embryophyta</taxon>
        <taxon>Tracheophyta</taxon>
        <taxon>Spermatophyta</taxon>
        <taxon>Magnoliopsida</taxon>
        <taxon>Trochodendrales</taxon>
        <taxon>Trochodendraceae</taxon>
        <taxon>Tetracentron</taxon>
    </lineage>
</organism>
<feature type="region of interest" description="Disordered" evidence="1">
    <location>
        <begin position="330"/>
        <end position="371"/>
    </location>
</feature>
<dbReference type="EMBL" id="JABCRI010000004">
    <property type="protein sequence ID" value="KAF8407782.1"/>
    <property type="molecule type" value="Genomic_DNA"/>
</dbReference>
<feature type="region of interest" description="Disordered" evidence="1">
    <location>
        <begin position="213"/>
        <end position="267"/>
    </location>
</feature>
<dbReference type="Pfam" id="PF00564">
    <property type="entry name" value="PB1"/>
    <property type="match status" value="1"/>
</dbReference>
<feature type="region of interest" description="Disordered" evidence="1">
    <location>
        <begin position="1"/>
        <end position="39"/>
    </location>
</feature>
<dbReference type="PROSITE" id="PS51745">
    <property type="entry name" value="PB1"/>
    <property type="match status" value="1"/>
</dbReference>
<dbReference type="InterPro" id="IPR053793">
    <property type="entry name" value="PB1-like"/>
</dbReference>
<feature type="domain" description="PB1" evidence="2">
    <location>
        <begin position="50"/>
        <end position="155"/>
    </location>
</feature>
<name>A0A834ZSK9_TETSI</name>
<dbReference type="AlphaFoldDB" id="A0A834ZSK9"/>
<dbReference type="CDD" id="cd06410">
    <property type="entry name" value="PB1_UP2"/>
    <property type="match status" value="1"/>
</dbReference>
<dbReference type="SUPFAM" id="SSF54277">
    <property type="entry name" value="CAD &amp; PB1 domains"/>
    <property type="match status" value="1"/>
</dbReference>
<dbReference type="Proteomes" id="UP000655225">
    <property type="component" value="Unassembled WGS sequence"/>
</dbReference>
<dbReference type="PANTHER" id="PTHR31066:SF27">
    <property type="entry name" value="EXPRESSED PROTEIN"/>
    <property type="match status" value="1"/>
</dbReference>